<keyword evidence="6 7" id="KW-0472">Membrane</keyword>
<accession>A0ABS8Q3H6</accession>
<dbReference type="InterPro" id="IPR050833">
    <property type="entry name" value="Poly_Biosynth_Transport"/>
</dbReference>
<feature type="transmembrane region" description="Helical" evidence="7">
    <location>
        <begin position="82"/>
        <end position="101"/>
    </location>
</feature>
<feature type="transmembrane region" description="Helical" evidence="7">
    <location>
        <begin position="363"/>
        <end position="381"/>
    </location>
</feature>
<evidence type="ECO:0000256" key="5">
    <source>
        <dbReference type="ARBA" id="ARBA00022989"/>
    </source>
</evidence>
<evidence type="ECO:0000256" key="1">
    <source>
        <dbReference type="ARBA" id="ARBA00004651"/>
    </source>
</evidence>
<dbReference type="Pfam" id="PF13440">
    <property type="entry name" value="Polysacc_synt_3"/>
    <property type="match status" value="1"/>
</dbReference>
<dbReference type="EMBL" id="JAJNOC010000002">
    <property type="protein sequence ID" value="MCD2516296.1"/>
    <property type="molecule type" value="Genomic_DNA"/>
</dbReference>
<feature type="transmembrane region" description="Helical" evidence="7">
    <location>
        <begin position="387"/>
        <end position="404"/>
    </location>
</feature>
<evidence type="ECO:0000256" key="4">
    <source>
        <dbReference type="ARBA" id="ARBA00022692"/>
    </source>
</evidence>
<feature type="transmembrane region" description="Helical" evidence="7">
    <location>
        <begin position="147"/>
        <end position="166"/>
    </location>
</feature>
<evidence type="ECO:0000256" key="3">
    <source>
        <dbReference type="ARBA" id="ARBA00022475"/>
    </source>
</evidence>
<evidence type="ECO:0000256" key="6">
    <source>
        <dbReference type="ARBA" id="ARBA00023136"/>
    </source>
</evidence>
<evidence type="ECO:0000256" key="2">
    <source>
        <dbReference type="ARBA" id="ARBA00007430"/>
    </source>
</evidence>
<feature type="transmembrane region" description="Helical" evidence="7">
    <location>
        <begin position="335"/>
        <end position="356"/>
    </location>
</feature>
<keyword evidence="5 7" id="KW-1133">Transmembrane helix</keyword>
<evidence type="ECO:0000256" key="7">
    <source>
        <dbReference type="SAM" id="Phobius"/>
    </source>
</evidence>
<feature type="transmembrane region" description="Helical" evidence="7">
    <location>
        <begin position="299"/>
        <end position="323"/>
    </location>
</feature>
<dbReference type="PANTHER" id="PTHR30250:SF10">
    <property type="entry name" value="LIPOPOLYSACCHARIDE BIOSYNTHESIS PROTEIN WZXC"/>
    <property type="match status" value="1"/>
</dbReference>
<keyword evidence="3" id="KW-1003">Cell membrane</keyword>
<keyword evidence="4 7" id="KW-0812">Transmembrane</keyword>
<comment type="caution">
    <text evidence="8">The sequence shown here is derived from an EMBL/GenBank/DDBJ whole genome shotgun (WGS) entry which is preliminary data.</text>
</comment>
<gene>
    <name evidence="8" type="ORF">LQ564_08200</name>
</gene>
<keyword evidence="9" id="KW-1185">Reference proteome</keyword>
<comment type="subcellular location">
    <subcellularLocation>
        <location evidence="1">Cell membrane</location>
        <topology evidence="1">Multi-pass membrane protein</topology>
    </subcellularLocation>
</comment>
<evidence type="ECO:0000313" key="9">
    <source>
        <dbReference type="Proteomes" id="UP001179361"/>
    </source>
</evidence>
<sequence>MNPSFPVFWKHATTVLTGTVVAQALPLLVAPLITRLCTPEDLGEFSVWLGVVAIVSTIATLRLEAAMILDHDSDEQQTCFSVIAYCSTVLAILITLVVALARLTDFPQTYKMSWFGLMTIGIAAWLSAYNAALLAYATSYRAFGKAAWAKVFGAGTIALGQLLLLLTGAGGAALLVGQILGITVGVMAAMVLLSPPRPRLALLPTRPQRDYLKKHQSFWRFSLPAGLLNTAAGKFPLFLVGAKYGLFEAGLFALTERILTAPVSLLAASVLEVFKRQSVHEFQTQGHCTEAFRSTFKALVLLGCGPALVIFAFAPDLCAWVFGEPWREAGEFARILAPLYFLNFVASPLSYVFFVAGKQKAELVWQVALFVTTISIFIAPLPLKQVLLHYTIAYSILYLIYLHLSYRYARNAAPSAAQLGESEPAEGG</sequence>
<dbReference type="Proteomes" id="UP001179361">
    <property type="component" value="Unassembled WGS sequence"/>
</dbReference>
<feature type="transmembrane region" description="Helical" evidence="7">
    <location>
        <begin position="113"/>
        <end position="135"/>
    </location>
</feature>
<reference evidence="8" key="1">
    <citation type="submission" date="2021-11" db="EMBL/GenBank/DDBJ databases">
        <title>The complete genome of Massilia sp sp. G4R7.</title>
        <authorList>
            <person name="Liu L."/>
            <person name="Yue J."/>
            <person name="Yuan J."/>
            <person name="Yang F."/>
            <person name="Li L."/>
        </authorList>
    </citation>
    <scope>NUCLEOTIDE SEQUENCE</scope>
    <source>
        <strain evidence="8">G4R7</strain>
    </source>
</reference>
<organism evidence="8 9">
    <name type="scientific">Massilia phyllostachyos</name>
    <dbReference type="NCBI Taxonomy" id="2898585"/>
    <lineage>
        <taxon>Bacteria</taxon>
        <taxon>Pseudomonadati</taxon>
        <taxon>Pseudomonadota</taxon>
        <taxon>Betaproteobacteria</taxon>
        <taxon>Burkholderiales</taxon>
        <taxon>Oxalobacteraceae</taxon>
        <taxon>Telluria group</taxon>
        <taxon>Massilia</taxon>
    </lineage>
</organism>
<name>A0ABS8Q3H6_9BURK</name>
<evidence type="ECO:0000313" key="8">
    <source>
        <dbReference type="EMBL" id="MCD2516296.1"/>
    </source>
</evidence>
<feature type="transmembrane region" description="Helical" evidence="7">
    <location>
        <begin position="172"/>
        <end position="193"/>
    </location>
</feature>
<dbReference type="RefSeq" id="WP_231057619.1">
    <property type="nucleotide sequence ID" value="NZ_JAJNOC010000002.1"/>
</dbReference>
<feature type="transmembrane region" description="Helical" evidence="7">
    <location>
        <begin position="12"/>
        <end position="33"/>
    </location>
</feature>
<dbReference type="PANTHER" id="PTHR30250">
    <property type="entry name" value="PST FAMILY PREDICTED COLANIC ACID TRANSPORTER"/>
    <property type="match status" value="1"/>
</dbReference>
<proteinExistence type="inferred from homology"/>
<feature type="transmembrane region" description="Helical" evidence="7">
    <location>
        <begin position="45"/>
        <end position="61"/>
    </location>
</feature>
<comment type="similarity">
    <text evidence="2">Belongs to the polysaccharide synthase family.</text>
</comment>
<protein>
    <submittedName>
        <fullName evidence="8">Lipopolysaccharide biosynthesis protein</fullName>
    </submittedName>
</protein>